<sequence>MGHYQRVCRLKAGTVEEANPEQPFYDNFLEEDDDFVGQIYELLLWILIGQHKSKWTRQPQYRGEKKRIRSEGQPVSPKEFSQLFSGLGCLEKSYSVKLKGEATPHYIYTPREVAHPLLPKVKEELDRMLNEGVISEVKEPTDWCAGMVLIPKTNGSVRKDLH</sequence>
<evidence type="ECO:0000313" key="1">
    <source>
        <dbReference type="EMBL" id="GFO25053.1"/>
    </source>
</evidence>
<evidence type="ECO:0000313" key="2">
    <source>
        <dbReference type="Proteomes" id="UP000735302"/>
    </source>
</evidence>
<keyword evidence="2" id="KW-1185">Reference proteome</keyword>
<gene>
    <name evidence="1" type="ORF">PoB_005155800</name>
</gene>
<name>A0AAV4C0W0_9GAST</name>
<proteinExistence type="predicted"/>
<dbReference type="Gene3D" id="3.10.10.10">
    <property type="entry name" value="HIV Type 1 Reverse Transcriptase, subunit A, domain 1"/>
    <property type="match status" value="1"/>
</dbReference>
<reference evidence="1 2" key="1">
    <citation type="journal article" date="2021" name="Elife">
        <title>Chloroplast acquisition without the gene transfer in kleptoplastic sea slugs, Plakobranchus ocellatus.</title>
        <authorList>
            <person name="Maeda T."/>
            <person name="Takahashi S."/>
            <person name="Yoshida T."/>
            <person name="Shimamura S."/>
            <person name="Takaki Y."/>
            <person name="Nagai Y."/>
            <person name="Toyoda A."/>
            <person name="Suzuki Y."/>
            <person name="Arimoto A."/>
            <person name="Ishii H."/>
            <person name="Satoh N."/>
            <person name="Nishiyama T."/>
            <person name="Hasebe M."/>
            <person name="Maruyama T."/>
            <person name="Minagawa J."/>
            <person name="Obokata J."/>
            <person name="Shigenobu S."/>
        </authorList>
    </citation>
    <scope>NUCLEOTIDE SEQUENCE [LARGE SCALE GENOMIC DNA]</scope>
</reference>
<dbReference type="EMBL" id="BLXT01005682">
    <property type="protein sequence ID" value="GFO25053.1"/>
    <property type="molecule type" value="Genomic_DNA"/>
</dbReference>
<dbReference type="SUPFAM" id="SSF56672">
    <property type="entry name" value="DNA/RNA polymerases"/>
    <property type="match status" value="1"/>
</dbReference>
<dbReference type="Proteomes" id="UP000735302">
    <property type="component" value="Unassembled WGS sequence"/>
</dbReference>
<dbReference type="InterPro" id="IPR043502">
    <property type="entry name" value="DNA/RNA_pol_sf"/>
</dbReference>
<comment type="caution">
    <text evidence="1">The sequence shown here is derived from an EMBL/GenBank/DDBJ whole genome shotgun (WGS) entry which is preliminary data.</text>
</comment>
<organism evidence="1 2">
    <name type="scientific">Plakobranchus ocellatus</name>
    <dbReference type="NCBI Taxonomy" id="259542"/>
    <lineage>
        <taxon>Eukaryota</taxon>
        <taxon>Metazoa</taxon>
        <taxon>Spiralia</taxon>
        <taxon>Lophotrochozoa</taxon>
        <taxon>Mollusca</taxon>
        <taxon>Gastropoda</taxon>
        <taxon>Heterobranchia</taxon>
        <taxon>Euthyneura</taxon>
        <taxon>Panpulmonata</taxon>
        <taxon>Sacoglossa</taxon>
        <taxon>Placobranchoidea</taxon>
        <taxon>Plakobranchidae</taxon>
        <taxon>Plakobranchus</taxon>
    </lineage>
</organism>
<accession>A0AAV4C0W0</accession>
<dbReference type="AlphaFoldDB" id="A0AAV4C0W0"/>
<protein>
    <submittedName>
        <fullName evidence="1">Pol polyprotein</fullName>
    </submittedName>
</protein>